<gene>
    <name evidence="4" type="ORF">BQ2448_1674</name>
</gene>
<dbReference type="GO" id="GO:0051879">
    <property type="term" value="F:Hsp90 protein binding"/>
    <property type="evidence" value="ECO:0007669"/>
    <property type="project" value="TreeGrafter"/>
</dbReference>
<feature type="coiled-coil region" evidence="3">
    <location>
        <begin position="193"/>
        <end position="220"/>
    </location>
</feature>
<dbReference type="PANTHER" id="PTHR22904">
    <property type="entry name" value="TPR REPEAT CONTAINING PROTEIN"/>
    <property type="match status" value="1"/>
</dbReference>
<dbReference type="InterPro" id="IPR011990">
    <property type="entry name" value="TPR-like_helical_dom_sf"/>
</dbReference>
<evidence type="ECO:0000256" key="1">
    <source>
        <dbReference type="ARBA" id="ARBA00022737"/>
    </source>
</evidence>
<keyword evidence="3" id="KW-0175">Coiled coil</keyword>
<dbReference type="EMBL" id="FMSP01000005">
    <property type="protein sequence ID" value="SCV70280.1"/>
    <property type="molecule type" value="Genomic_DNA"/>
</dbReference>
<dbReference type="Gene3D" id="1.25.40.10">
    <property type="entry name" value="Tetratricopeptide repeat domain"/>
    <property type="match status" value="1"/>
</dbReference>
<dbReference type="AlphaFoldDB" id="A0A238F8V7"/>
<evidence type="ECO:0000256" key="3">
    <source>
        <dbReference type="SAM" id="Coils"/>
    </source>
</evidence>
<dbReference type="STRING" id="269621.A0A238F8V7"/>
<proteinExistence type="predicted"/>
<keyword evidence="1" id="KW-0677">Repeat</keyword>
<dbReference type="SUPFAM" id="SSF48452">
    <property type="entry name" value="TPR-like"/>
    <property type="match status" value="1"/>
</dbReference>
<dbReference type="PANTHER" id="PTHR22904:SF523">
    <property type="entry name" value="STRESS-INDUCED-PHOSPHOPROTEIN 1"/>
    <property type="match status" value="1"/>
</dbReference>
<keyword evidence="2" id="KW-0802">TPR repeat</keyword>
<evidence type="ECO:0000256" key="2">
    <source>
        <dbReference type="ARBA" id="ARBA00022803"/>
    </source>
</evidence>
<evidence type="ECO:0000313" key="5">
    <source>
        <dbReference type="Proteomes" id="UP000198372"/>
    </source>
</evidence>
<dbReference type="InterPro" id="IPR019734">
    <property type="entry name" value="TPR_rpt"/>
</dbReference>
<name>A0A238F8V7_9BASI</name>
<dbReference type="SMART" id="SM00028">
    <property type="entry name" value="TPR"/>
    <property type="match status" value="3"/>
</dbReference>
<keyword evidence="5" id="KW-1185">Reference proteome</keyword>
<dbReference type="Proteomes" id="UP000198372">
    <property type="component" value="Unassembled WGS sequence"/>
</dbReference>
<evidence type="ECO:0000313" key="4">
    <source>
        <dbReference type="EMBL" id="SCV70280.1"/>
    </source>
</evidence>
<sequence>MNAPSNAGVDDSLITLVPLKVDPSVQNPTPITFDGPTPPNFTTEDLSSLNQLARVLLSNPNAIFPPPPVPQPNERSTQVAQAKEEGNKFFRVKNWSEAIKYYTLSADIAASRPVFEAGVYARDELALTLSNRSAAYMGAGQYVNALCDADAVIQIKRPWMKGHFRRGKALAAMGRLREAREAFLLGLQFDPTAEEVRTAVEEVNKQLLALQDKKDSTTKTTTTTAATPVTA</sequence>
<accession>A0A238F8V7</accession>
<reference evidence="5" key="1">
    <citation type="submission" date="2016-09" db="EMBL/GenBank/DDBJ databases">
        <authorList>
            <person name="Jeantristanb JTB J.-T."/>
            <person name="Ricardo R."/>
        </authorList>
    </citation>
    <scope>NUCLEOTIDE SEQUENCE [LARGE SCALE GENOMIC DNA]</scope>
</reference>
<dbReference type="OrthoDB" id="433738at2759"/>
<protein>
    <submittedName>
        <fullName evidence="4">BQ2448_1674 protein</fullName>
    </submittedName>
</protein>
<organism evidence="4 5">
    <name type="scientific">Microbotryum intermedium</name>
    <dbReference type="NCBI Taxonomy" id="269621"/>
    <lineage>
        <taxon>Eukaryota</taxon>
        <taxon>Fungi</taxon>
        <taxon>Dikarya</taxon>
        <taxon>Basidiomycota</taxon>
        <taxon>Pucciniomycotina</taxon>
        <taxon>Microbotryomycetes</taxon>
        <taxon>Microbotryales</taxon>
        <taxon>Microbotryaceae</taxon>
        <taxon>Microbotryum</taxon>
    </lineage>
</organism>